<gene>
    <name evidence="1" type="ORF">BLNAU_20421</name>
</gene>
<keyword evidence="2" id="KW-1185">Reference proteome</keyword>
<dbReference type="EMBL" id="JARBJD010000289">
    <property type="protein sequence ID" value="KAK2944675.1"/>
    <property type="molecule type" value="Genomic_DNA"/>
</dbReference>
<name>A0ABQ9WYT7_9EUKA</name>
<evidence type="ECO:0000313" key="1">
    <source>
        <dbReference type="EMBL" id="KAK2944675.1"/>
    </source>
</evidence>
<protein>
    <submittedName>
        <fullName evidence="1">Uncharacterized protein</fullName>
    </submittedName>
</protein>
<accession>A0ABQ9WYT7</accession>
<reference evidence="1 2" key="1">
    <citation type="journal article" date="2022" name="bioRxiv">
        <title>Genomics of Preaxostyla Flagellates Illuminates Evolutionary Transitions and the Path Towards Mitochondrial Loss.</title>
        <authorList>
            <person name="Novak L.V.F."/>
            <person name="Treitli S.C."/>
            <person name="Pyrih J."/>
            <person name="Halakuc P."/>
            <person name="Pipaliya S.V."/>
            <person name="Vacek V."/>
            <person name="Brzon O."/>
            <person name="Soukal P."/>
            <person name="Eme L."/>
            <person name="Dacks J.B."/>
            <person name="Karnkowska A."/>
            <person name="Elias M."/>
            <person name="Hampl V."/>
        </authorList>
    </citation>
    <scope>NUCLEOTIDE SEQUENCE [LARGE SCALE GENOMIC DNA]</scope>
    <source>
        <strain evidence="1">NAU3</strain>
        <tissue evidence="1">Gut</tissue>
    </source>
</reference>
<comment type="caution">
    <text evidence="1">The sequence shown here is derived from an EMBL/GenBank/DDBJ whole genome shotgun (WGS) entry which is preliminary data.</text>
</comment>
<sequence length="375" mass="42723">MRIVPSKTSEITLPHNSFKKCLRTISSLKRGFDLRNRWWWTYPISTFGDERHNESVSDVREMRIELDQLKVPIQQLDGTILSELCETDPRACDLLSFSSDDNNEKICPTRRASFYEGFCLQQPPQAPLVDLSIRDCKTALQILHFREDKPDATKHISSFLDIEELKALVFGLLGQSLRHYDLSRSNRLDRKSGSTIDDPISHLQGKEIQTLSKQTNLVQHCFLDALKCLDSALSRATLLNFQHLSSIFVLLTQTIIPYGKLCDNLHLCLWACEIWSRLSPPVMINGLLRKTEAWQLQALHEADTEVGDPPTQLEMKPAETDDRNVELHLLGHLSAKLQAGCLLADSEFDTLGLSQLESVKGSFRCIFNRAYQRDT</sequence>
<dbReference type="Proteomes" id="UP001281761">
    <property type="component" value="Unassembled WGS sequence"/>
</dbReference>
<organism evidence="1 2">
    <name type="scientific">Blattamonas nauphoetae</name>
    <dbReference type="NCBI Taxonomy" id="2049346"/>
    <lineage>
        <taxon>Eukaryota</taxon>
        <taxon>Metamonada</taxon>
        <taxon>Preaxostyla</taxon>
        <taxon>Oxymonadida</taxon>
        <taxon>Blattamonas</taxon>
    </lineage>
</organism>
<evidence type="ECO:0000313" key="2">
    <source>
        <dbReference type="Proteomes" id="UP001281761"/>
    </source>
</evidence>
<proteinExistence type="predicted"/>